<dbReference type="OrthoDB" id="6228034at2"/>
<keyword evidence="1" id="KW-1133">Transmembrane helix</keyword>
<feature type="transmembrane region" description="Helical" evidence="1">
    <location>
        <begin position="119"/>
        <end position="140"/>
    </location>
</feature>
<sequence length="156" mass="17449">MSAHPASARLARWQVLLLAGSGGALWCSGIAWLLLHHLWQLQGPYGPEVNPGEPWMLRTHGAAVLGFVLGVGSLTAIHFVQGWHNRRQRWIGLGLLLLAGALGVSGYLLYYVADEDARQWISVLHWVAGIPALPLFLWHYRRARRLRRRARPEGPT</sequence>
<proteinExistence type="predicted"/>
<protein>
    <recommendedName>
        <fullName evidence="4">DUF4405 domain-containing protein</fullName>
    </recommendedName>
</protein>
<accession>A0A2S6ZGE2</accession>
<keyword evidence="1" id="KW-0812">Transmembrane</keyword>
<dbReference type="Proteomes" id="UP000239898">
    <property type="component" value="Unassembled WGS sequence"/>
</dbReference>
<feature type="transmembrane region" description="Helical" evidence="1">
    <location>
        <begin position="55"/>
        <end position="80"/>
    </location>
</feature>
<reference evidence="2 3" key="1">
    <citation type="submission" date="2016-08" db="EMBL/GenBank/DDBJ databases">
        <title>Evolution of the type three secretion system and type three effector repertoires in Xanthomonas.</title>
        <authorList>
            <person name="Merda D."/>
            <person name="Briand M."/>
            <person name="Bosis E."/>
            <person name="Rousseau C."/>
            <person name="Portier P."/>
            <person name="Jacques M.-A."/>
            <person name="Fischer-Le Saux M."/>
        </authorList>
    </citation>
    <scope>NUCLEOTIDE SEQUENCE [LARGE SCALE GENOMIC DNA]</scope>
    <source>
        <strain evidence="2 3">CFBP 4691</strain>
    </source>
</reference>
<name>A0A2S6ZGE2_9XANT</name>
<keyword evidence="1" id="KW-0472">Membrane</keyword>
<evidence type="ECO:0008006" key="4">
    <source>
        <dbReference type="Google" id="ProtNLM"/>
    </source>
</evidence>
<gene>
    <name evidence="2" type="ORF">XthCFBP4691_08360</name>
</gene>
<feature type="transmembrane region" description="Helical" evidence="1">
    <location>
        <begin position="92"/>
        <end position="113"/>
    </location>
</feature>
<evidence type="ECO:0000313" key="2">
    <source>
        <dbReference type="EMBL" id="PPT91276.1"/>
    </source>
</evidence>
<organism evidence="2 3">
    <name type="scientific">Xanthomonas theicola</name>
    <dbReference type="NCBI Taxonomy" id="56464"/>
    <lineage>
        <taxon>Bacteria</taxon>
        <taxon>Pseudomonadati</taxon>
        <taxon>Pseudomonadota</taxon>
        <taxon>Gammaproteobacteria</taxon>
        <taxon>Lysobacterales</taxon>
        <taxon>Lysobacteraceae</taxon>
        <taxon>Xanthomonas</taxon>
    </lineage>
</organism>
<evidence type="ECO:0000256" key="1">
    <source>
        <dbReference type="SAM" id="Phobius"/>
    </source>
</evidence>
<evidence type="ECO:0000313" key="3">
    <source>
        <dbReference type="Proteomes" id="UP000239898"/>
    </source>
</evidence>
<dbReference type="InterPro" id="IPR036259">
    <property type="entry name" value="MFS_trans_sf"/>
</dbReference>
<dbReference type="AlphaFoldDB" id="A0A2S6ZGE2"/>
<feature type="transmembrane region" description="Helical" evidence="1">
    <location>
        <begin position="15"/>
        <end position="35"/>
    </location>
</feature>
<comment type="caution">
    <text evidence="2">The sequence shown here is derived from an EMBL/GenBank/DDBJ whole genome shotgun (WGS) entry which is preliminary data.</text>
</comment>
<dbReference type="EMBL" id="MIGX01000030">
    <property type="protein sequence ID" value="PPT91276.1"/>
    <property type="molecule type" value="Genomic_DNA"/>
</dbReference>
<dbReference type="RefSeq" id="WP_128419994.1">
    <property type="nucleotide sequence ID" value="NZ_CP049017.1"/>
</dbReference>
<keyword evidence="3" id="KW-1185">Reference proteome</keyword>
<dbReference type="SUPFAM" id="SSF103473">
    <property type="entry name" value="MFS general substrate transporter"/>
    <property type="match status" value="1"/>
</dbReference>